<evidence type="ECO:0008006" key="3">
    <source>
        <dbReference type="Google" id="ProtNLM"/>
    </source>
</evidence>
<dbReference type="PANTHER" id="PTHR45023">
    <property type="match status" value="1"/>
</dbReference>
<organism evidence="1 2">
    <name type="scientific">Brassica cretica</name>
    <name type="common">Mustard</name>
    <dbReference type="NCBI Taxonomy" id="69181"/>
    <lineage>
        <taxon>Eukaryota</taxon>
        <taxon>Viridiplantae</taxon>
        <taxon>Streptophyta</taxon>
        <taxon>Embryophyta</taxon>
        <taxon>Tracheophyta</taxon>
        <taxon>Spermatophyta</taxon>
        <taxon>Magnoliopsida</taxon>
        <taxon>eudicotyledons</taxon>
        <taxon>Gunneridae</taxon>
        <taxon>Pentapetalae</taxon>
        <taxon>rosids</taxon>
        <taxon>malvids</taxon>
        <taxon>Brassicales</taxon>
        <taxon>Brassicaceae</taxon>
        <taxon>Brassiceae</taxon>
        <taxon>Brassica</taxon>
    </lineage>
</organism>
<evidence type="ECO:0000313" key="2">
    <source>
        <dbReference type="Proteomes" id="UP000712281"/>
    </source>
</evidence>
<dbReference type="AlphaFoldDB" id="A0A8S9HHC8"/>
<dbReference type="Proteomes" id="UP000712281">
    <property type="component" value="Unassembled WGS sequence"/>
</dbReference>
<name>A0A8S9HHC8_BRACR</name>
<dbReference type="PANTHER" id="PTHR45023:SF4">
    <property type="entry name" value="GLYCINE-RICH PROTEIN-RELATED"/>
    <property type="match status" value="1"/>
</dbReference>
<dbReference type="EMBL" id="QGKW02001940">
    <property type="protein sequence ID" value="KAF2558651.1"/>
    <property type="molecule type" value="Genomic_DNA"/>
</dbReference>
<accession>A0A8S9HHC8</accession>
<reference evidence="1" key="1">
    <citation type="submission" date="2019-12" db="EMBL/GenBank/DDBJ databases">
        <title>Genome sequencing and annotation of Brassica cretica.</title>
        <authorList>
            <person name="Studholme D.J."/>
            <person name="Sarris P.F."/>
        </authorList>
    </citation>
    <scope>NUCLEOTIDE SEQUENCE</scope>
    <source>
        <strain evidence="1">PFS-001/15</strain>
        <tissue evidence="1">Leaf</tissue>
    </source>
</reference>
<sequence length="205" mass="22480">MDTCWALTKPRLFTSPRRICWCFSFSHRSVGAVGIFLGGKLVSVGGLADRVLFDRRRRVSLAFLTTPHLFLHLSSATNCSVSLGGSISLSTAELDEAKDLLNSQQETVFGFVQNSGEVSSSQVPLFSSQATEAETPGERNEQRAGAFWKRVAAYFAVSSKVAGSEPRESSHCKNRWQKINDQVNKFCGAYDSATREKSSGQNENS</sequence>
<protein>
    <recommendedName>
        <fullName evidence="3">Myb-like domain-containing protein</fullName>
    </recommendedName>
</protein>
<proteinExistence type="predicted"/>
<evidence type="ECO:0000313" key="1">
    <source>
        <dbReference type="EMBL" id="KAF2558651.1"/>
    </source>
</evidence>
<gene>
    <name evidence="1" type="ORF">F2Q68_00017386</name>
</gene>
<comment type="caution">
    <text evidence="1">The sequence shown here is derived from an EMBL/GenBank/DDBJ whole genome shotgun (WGS) entry which is preliminary data.</text>
</comment>